<dbReference type="Gramene" id="TraesCS1A02G021800.1">
    <property type="protein sequence ID" value="TraesCS1A02G021800.1"/>
    <property type="gene ID" value="TraesCS1A02G021800"/>
</dbReference>
<dbReference type="Gene3D" id="1.10.10.10">
    <property type="entry name" value="Winged helix-like DNA-binding domain superfamily/Winged helix DNA-binding domain"/>
    <property type="match status" value="1"/>
</dbReference>
<dbReference type="GO" id="GO:0043531">
    <property type="term" value="F:ADP binding"/>
    <property type="evidence" value="ECO:0007669"/>
    <property type="project" value="InterPro"/>
</dbReference>
<dbReference type="SMR" id="A0A3B5XTR3"/>
<keyword evidence="3" id="KW-0677">Repeat</keyword>
<dbReference type="Proteomes" id="UP000019116">
    <property type="component" value="Chromosome 1A"/>
</dbReference>
<evidence type="ECO:0000256" key="6">
    <source>
        <dbReference type="ARBA" id="ARBA00023054"/>
    </source>
</evidence>
<evidence type="ECO:0000259" key="10">
    <source>
        <dbReference type="Pfam" id="PF23598"/>
    </source>
</evidence>
<dbReference type="InterPro" id="IPR032675">
    <property type="entry name" value="LRR_dom_sf"/>
</dbReference>
<dbReference type="EnsemblPlants" id="TraesCS1A02G021800.1">
    <property type="protein sequence ID" value="TraesCS1A02G021800.1"/>
    <property type="gene ID" value="TraesCS1A02G021800"/>
</dbReference>
<dbReference type="Gene3D" id="1.20.5.4130">
    <property type="match status" value="1"/>
</dbReference>
<reference evidence="11" key="1">
    <citation type="submission" date="2018-08" db="EMBL/GenBank/DDBJ databases">
        <authorList>
            <person name="Rossello M."/>
        </authorList>
    </citation>
    <scope>NUCLEOTIDE SEQUENCE [LARGE SCALE GENOMIC DNA]</scope>
    <source>
        <strain evidence="11">cv. Chinese Spring</strain>
    </source>
</reference>
<feature type="domain" description="Disease resistance protein winged helix" evidence="9">
    <location>
        <begin position="717"/>
        <end position="788"/>
    </location>
</feature>
<dbReference type="PANTHER" id="PTHR23155">
    <property type="entry name" value="DISEASE RESISTANCE PROTEIN RP"/>
    <property type="match status" value="1"/>
</dbReference>
<comment type="similarity">
    <text evidence="1">Belongs to the disease resistance NB-LRR family.</text>
</comment>
<reference evidence="11" key="2">
    <citation type="submission" date="2018-10" db="UniProtKB">
        <authorList>
            <consortium name="EnsemblPlants"/>
        </authorList>
    </citation>
    <scope>IDENTIFICATION</scope>
</reference>
<evidence type="ECO:0000313" key="11">
    <source>
        <dbReference type="EnsemblPlants" id="TraesCS1A02G021800.1"/>
    </source>
</evidence>
<evidence type="ECO:0000256" key="4">
    <source>
        <dbReference type="ARBA" id="ARBA00022741"/>
    </source>
</evidence>
<sequence>MLNRSGREFFLETEGVLIAIQVAAATKCCLYLSVLMEATALSIGKSVLDGALGYAKSALAEEVALQLGVRRDQVFITNELEMMQAFLMTAHDERYDDDRVVKVWVKQVRDVAYDVEDTLQEFAVRLEKQSWWRIRRTLLDRRRVAKLMKELRANVEDVSQRNMRYHLVRSKPVLTAAEQSAIASATLFGIDGARNATKYKKSNVDLAQLLMVNKDENTDLGVIAVWGTSADLGQTSIIRVVYENPDIKTKFPCRAWVRLTHPFDSKDFIQSLVKQFYTAVGATVLFGMEMTTPFELAEKFDWYVKKKRYLIVLNGLSTIEEWDWVKGFFPDNNLGSRIIVSTTQVEVASLCVGQESIVSQLNQLSADQNIYAFNQKGCQGRTGLTTSNTTSTGVDNNSTSSAVEILPEQSKGDDGKHEVKNRITRIKTMVAALEESHLVGRKKEKGEIIKLISNRITQLQVISVWGMGGLGKTTLVKDIYQSEEVSGKFEKRAWVTIMRPFNLEELLRSLVMQLDRESSRKMEVVGLMGNTMKKFLLMSPAELIKELARLLEGKRYFIVVDDVSSTMEWNMIVPIFHDVENTCCVIVTTREETIAKHCSEKQENIYMLTGLEYKDARDLFTKKVFKQNMDLDKQYPELVEQAEMVLRKCNGLPLAVVTIGGFLANQPKSALEWRKLNEHISAELEMNPEFGTIKTVLMRSYDGLPYHLKSCFLYMPIFPEDCKVGRGRLAGRWSAEGYSREVRGKSAKEIADSYFLELISRSMILPSQQSIHSRKGISSCQVHDLIREIGIAKSMEENLVFTLEEGCSSNSQTTVRHLVISSNWKGDKSEFESMVDMSRLRSVTCFGEWKSFFVSDKMRLLRVLDLEDTTGVYSHHLKHIGMLLHLRYLSLRGCDDVSHLPDSLGNLRQLETLDSRQTLILLLPKTIIKLRKLNNLHAGRLSVDEVVSIDDEFVHEFPRGTQNRPCLFCLMPLLSCIACCAPQCVFHGGNFSHRDACRLYCCLLLPAIAIRLDLYGVLLPRGMRKLKALRTLGVVNIGRRGKYAVQDIKGLTQLRKLGVTGVNKENGQELCSAIVGLTRMESLSIRSEGEPGLCGCLDGKFSFPETLQSLKLYGNLVKLPEWVKGLKNLVKLKLRSSRILEHDTTIQLLGDLPNLAFLHLLKKSFQHGDEVCLSFHRDMFPSLVVLELDLIKNLKLVKFEEGATPKLELLKFRTWDSELSVGLFSGLPSLWSLKEFMLDNDDYNEDSVEGLRHQLAANQNGPVLKRF</sequence>
<dbReference type="PRINTS" id="PR00364">
    <property type="entry name" value="DISEASERSIST"/>
</dbReference>
<dbReference type="Gene3D" id="3.80.10.10">
    <property type="entry name" value="Ribonuclease Inhibitor"/>
    <property type="match status" value="2"/>
</dbReference>
<evidence type="ECO:0000259" key="9">
    <source>
        <dbReference type="Pfam" id="PF23559"/>
    </source>
</evidence>
<dbReference type="PANTHER" id="PTHR23155:SF1114">
    <property type="entry name" value="OS02G0475500 PROTEIN"/>
    <property type="match status" value="1"/>
</dbReference>
<name>A0A3B5XTR3_WHEAT</name>
<keyword evidence="2" id="KW-0433">Leucine-rich repeat</keyword>
<dbReference type="InterPro" id="IPR041118">
    <property type="entry name" value="Rx_N"/>
</dbReference>
<dbReference type="GO" id="GO:0009626">
    <property type="term" value="P:plant-type hypersensitive response"/>
    <property type="evidence" value="ECO:0007669"/>
    <property type="project" value="UniProtKB-ARBA"/>
</dbReference>
<evidence type="ECO:0000259" key="8">
    <source>
        <dbReference type="Pfam" id="PF18052"/>
    </source>
</evidence>
<dbReference type="InterPro" id="IPR044974">
    <property type="entry name" value="Disease_R_plants"/>
</dbReference>
<evidence type="ECO:0000313" key="12">
    <source>
        <dbReference type="Proteomes" id="UP000019116"/>
    </source>
</evidence>
<dbReference type="Pfam" id="PF23598">
    <property type="entry name" value="LRR_14"/>
    <property type="match status" value="2"/>
</dbReference>
<dbReference type="GO" id="GO:0002758">
    <property type="term" value="P:innate immune response-activating signaling pathway"/>
    <property type="evidence" value="ECO:0007669"/>
    <property type="project" value="UniProtKB-ARBA"/>
</dbReference>
<dbReference type="Pfam" id="PF00931">
    <property type="entry name" value="NB-ARC"/>
    <property type="match status" value="2"/>
</dbReference>
<dbReference type="PaxDb" id="4565-Traes_1AS_17306388F.1"/>
<dbReference type="STRING" id="4565.A0A3B5XTR3"/>
<dbReference type="FunFam" id="1.10.10.10:FF:000322">
    <property type="entry name" value="Probable disease resistance protein At1g63360"/>
    <property type="match status" value="1"/>
</dbReference>
<dbReference type="InterPro" id="IPR058922">
    <property type="entry name" value="WHD_DRP"/>
</dbReference>
<dbReference type="OrthoDB" id="674604at2759"/>
<dbReference type="InterPro" id="IPR042197">
    <property type="entry name" value="Apaf_helical"/>
</dbReference>
<feature type="domain" description="Disease resistance R13L4/SHOC-2-like LRR" evidence="10">
    <location>
        <begin position="1016"/>
        <end position="1262"/>
    </location>
</feature>
<dbReference type="InterPro" id="IPR055414">
    <property type="entry name" value="LRR_R13L4/SHOC2-like"/>
</dbReference>
<evidence type="ECO:0000256" key="5">
    <source>
        <dbReference type="ARBA" id="ARBA00022821"/>
    </source>
</evidence>
<evidence type="ECO:0000259" key="7">
    <source>
        <dbReference type="Pfam" id="PF00931"/>
    </source>
</evidence>
<keyword evidence="4" id="KW-0547">Nucleotide-binding</keyword>
<dbReference type="InterPro" id="IPR038005">
    <property type="entry name" value="RX-like_CC"/>
</dbReference>
<dbReference type="InterPro" id="IPR002182">
    <property type="entry name" value="NB-ARC"/>
</dbReference>
<organism evidence="11">
    <name type="scientific">Triticum aestivum</name>
    <name type="common">Wheat</name>
    <dbReference type="NCBI Taxonomy" id="4565"/>
    <lineage>
        <taxon>Eukaryota</taxon>
        <taxon>Viridiplantae</taxon>
        <taxon>Streptophyta</taxon>
        <taxon>Embryophyta</taxon>
        <taxon>Tracheophyta</taxon>
        <taxon>Spermatophyta</taxon>
        <taxon>Magnoliopsida</taxon>
        <taxon>Liliopsida</taxon>
        <taxon>Poales</taxon>
        <taxon>Poaceae</taxon>
        <taxon>BOP clade</taxon>
        <taxon>Pooideae</taxon>
        <taxon>Triticodae</taxon>
        <taxon>Triticeae</taxon>
        <taxon>Triticinae</taxon>
        <taxon>Triticum</taxon>
    </lineage>
</organism>
<evidence type="ECO:0000256" key="3">
    <source>
        <dbReference type="ARBA" id="ARBA00022737"/>
    </source>
</evidence>
<accession>A0A3B5XTR3</accession>
<dbReference type="Pfam" id="PF23559">
    <property type="entry name" value="WHD_DRP"/>
    <property type="match status" value="1"/>
</dbReference>
<dbReference type="Gene3D" id="3.40.50.300">
    <property type="entry name" value="P-loop containing nucleotide triphosphate hydrolases"/>
    <property type="match status" value="2"/>
</dbReference>
<evidence type="ECO:0008006" key="13">
    <source>
        <dbReference type="Google" id="ProtNLM"/>
    </source>
</evidence>
<keyword evidence="5" id="KW-0611">Plant defense</keyword>
<dbReference type="CDD" id="cd14798">
    <property type="entry name" value="RX-CC_like"/>
    <property type="match status" value="1"/>
</dbReference>
<dbReference type="Gramene" id="TraesCS1A03G0049000.1">
    <property type="protein sequence ID" value="TraesCS1A03G0049000.1.CDS"/>
    <property type="gene ID" value="TraesCS1A03G0049000"/>
</dbReference>
<protein>
    <recommendedName>
        <fullName evidence="13">Disease resistance protein RPM1</fullName>
    </recommendedName>
</protein>
<feature type="domain" description="Disease resistance N-terminal" evidence="8">
    <location>
        <begin position="51"/>
        <end position="132"/>
    </location>
</feature>
<dbReference type="OMA" id="GCDNIFH"/>
<keyword evidence="6" id="KW-0175">Coiled coil</keyword>
<dbReference type="InterPro" id="IPR036388">
    <property type="entry name" value="WH-like_DNA-bd_sf"/>
</dbReference>
<keyword evidence="12" id="KW-1185">Reference proteome</keyword>
<dbReference type="SUPFAM" id="SSF52058">
    <property type="entry name" value="L domain-like"/>
    <property type="match status" value="1"/>
</dbReference>
<feature type="domain" description="Disease resistance R13L4/SHOC-2-like LRR" evidence="10">
    <location>
        <begin position="840"/>
        <end position="939"/>
    </location>
</feature>
<dbReference type="Gene3D" id="1.10.8.430">
    <property type="entry name" value="Helical domain of apoptotic protease-activating factors"/>
    <property type="match status" value="1"/>
</dbReference>
<dbReference type="GO" id="GO:0042742">
    <property type="term" value="P:defense response to bacterium"/>
    <property type="evidence" value="ECO:0007669"/>
    <property type="project" value="UniProtKB-ARBA"/>
</dbReference>
<dbReference type="SUPFAM" id="SSF52540">
    <property type="entry name" value="P-loop containing nucleoside triphosphate hydrolases"/>
    <property type="match status" value="2"/>
</dbReference>
<evidence type="ECO:0000256" key="1">
    <source>
        <dbReference type="ARBA" id="ARBA00008894"/>
    </source>
</evidence>
<evidence type="ECO:0000256" key="2">
    <source>
        <dbReference type="ARBA" id="ARBA00022614"/>
    </source>
</evidence>
<dbReference type="Pfam" id="PF18052">
    <property type="entry name" value="Rx_N"/>
    <property type="match status" value="1"/>
</dbReference>
<dbReference type="InterPro" id="IPR027417">
    <property type="entry name" value="P-loop_NTPase"/>
</dbReference>
<feature type="domain" description="NB-ARC" evidence="7">
    <location>
        <begin position="216"/>
        <end position="379"/>
    </location>
</feature>
<dbReference type="AlphaFoldDB" id="A0A3B5XTR3"/>
<feature type="domain" description="NB-ARC" evidence="7">
    <location>
        <begin position="444"/>
        <end position="629"/>
    </location>
</feature>
<proteinExistence type="inferred from homology"/>